<dbReference type="EMBL" id="JACHEH010000005">
    <property type="protein sequence ID" value="MBB6168678.1"/>
    <property type="molecule type" value="Genomic_DNA"/>
</dbReference>
<dbReference type="Gene3D" id="3.40.50.300">
    <property type="entry name" value="P-loop containing nucleotide triphosphate hydrolases"/>
    <property type="match status" value="1"/>
</dbReference>
<dbReference type="Proteomes" id="UP000588017">
    <property type="component" value="Unassembled WGS sequence"/>
</dbReference>
<dbReference type="AlphaFoldDB" id="A0A841K776"/>
<dbReference type="GO" id="GO:0005524">
    <property type="term" value="F:ATP binding"/>
    <property type="evidence" value="ECO:0007669"/>
    <property type="project" value="UniProtKB-KW"/>
</dbReference>
<dbReference type="InterPro" id="IPR027417">
    <property type="entry name" value="P-loop_NTPase"/>
</dbReference>
<reference evidence="1 2" key="1">
    <citation type="submission" date="2020-08" db="EMBL/GenBank/DDBJ databases">
        <title>Genomic Encyclopedia of Type Strains, Phase IV (KMG-IV): sequencing the most valuable type-strain genomes for metagenomic binning, comparative biology and taxonomic classification.</title>
        <authorList>
            <person name="Goeker M."/>
        </authorList>
    </citation>
    <scope>NUCLEOTIDE SEQUENCE [LARGE SCALE GENOMIC DNA]</scope>
    <source>
        <strain evidence="1 2">DSM 101465</strain>
    </source>
</reference>
<dbReference type="RefSeq" id="WP_183335016.1">
    <property type="nucleotide sequence ID" value="NZ_BMHX01000005.1"/>
</dbReference>
<name>A0A841K776_9HYPH</name>
<comment type="caution">
    <text evidence="1">The sequence shown here is derived from an EMBL/GenBank/DDBJ whole genome shotgun (WGS) entry which is preliminary data.</text>
</comment>
<dbReference type="SUPFAM" id="SSF52540">
    <property type="entry name" value="P-loop containing nucleoside triphosphate hydrolases"/>
    <property type="match status" value="1"/>
</dbReference>
<evidence type="ECO:0000313" key="1">
    <source>
        <dbReference type="EMBL" id="MBB6168678.1"/>
    </source>
</evidence>
<protein>
    <submittedName>
        <fullName evidence="1">Energy-coupling factor transporter ATP-binding protein EcfA2</fullName>
    </submittedName>
</protein>
<organism evidence="1 2">
    <name type="scientific">Chelatococcus composti</name>
    <dbReference type="NCBI Taxonomy" id="1743235"/>
    <lineage>
        <taxon>Bacteria</taxon>
        <taxon>Pseudomonadati</taxon>
        <taxon>Pseudomonadota</taxon>
        <taxon>Alphaproteobacteria</taxon>
        <taxon>Hyphomicrobiales</taxon>
        <taxon>Chelatococcaceae</taxon>
        <taxon>Chelatococcus</taxon>
    </lineage>
</organism>
<accession>A0A841K776</accession>
<keyword evidence="1" id="KW-0067">ATP-binding</keyword>
<gene>
    <name evidence="1" type="ORF">HNQ73_002315</name>
</gene>
<proteinExistence type="predicted"/>
<evidence type="ECO:0000313" key="2">
    <source>
        <dbReference type="Proteomes" id="UP000588017"/>
    </source>
</evidence>
<keyword evidence="2" id="KW-1185">Reference proteome</keyword>
<sequence>MIVEFFGPPGAGKTTLARMLLNRLRAHGYEAAMWHSSRPTELVPPSGPDRITRQLAPIRRMHRSVAETLSIVSHPLANAEEIALANRLLKALPPRGLLTRLREAQYICRMARAWYAAARMGRITIFDQGLAQELCSLLILSGHGEAAPLATLLEGLPLAQLSVLVTVSPTLLKRRTVDRLSRLQFVERLLERRSRQDFFPVAHQLHDVLSSSGRTVVCASSVDEQETETSLERIEQEVIRQYAAVQDKQEGGRATE</sequence>
<keyword evidence="1" id="KW-0547">Nucleotide-binding</keyword>